<name>A0A6P6YF53_DERPT</name>
<gene>
    <name evidence="4" type="primary">LOC113797250</name>
</gene>
<organism evidence="3 4">
    <name type="scientific">Dermatophagoides pteronyssinus</name>
    <name type="common">European house dust mite</name>
    <dbReference type="NCBI Taxonomy" id="6956"/>
    <lineage>
        <taxon>Eukaryota</taxon>
        <taxon>Metazoa</taxon>
        <taxon>Ecdysozoa</taxon>
        <taxon>Arthropoda</taxon>
        <taxon>Chelicerata</taxon>
        <taxon>Arachnida</taxon>
        <taxon>Acari</taxon>
        <taxon>Acariformes</taxon>
        <taxon>Sarcoptiformes</taxon>
        <taxon>Astigmata</taxon>
        <taxon>Psoroptidia</taxon>
        <taxon>Analgoidea</taxon>
        <taxon>Pyroglyphidae</taxon>
        <taxon>Dermatophagoidinae</taxon>
        <taxon>Dermatophagoides</taxon>
    </lineage>
</organism>
<feature type="region of interest" description="Disordered" evidence="1">
    <location>
        <begin position="134"/>
        <end position="170"/>
    </location>
</feature>
<feature type="chain" id="PRO_5028365078" evidence="2">
    <location>
        <begin position="22"/>
        <end position="197"/>
    </location>
</feature>
<evidence type="ECO:0000313" key="3">
    <source>
        <dbReference type="Proteomes" id="UP000515146"/>
    </source>
</evidence>
<proteinExistence type="predicted"/>
<dbReference type="Proteomes" id="UP000515146">
    <property type="component" value="Unplaced"/>
</dbReference>
<reference evidence="4" key="1">
    <citation type="submission" date="2025-08" db="UniProtKB">
        <authorList>
            <consortium name="RefSeq"/>
        </authorList>
    </citation>
    <scope>IDENTIFICATION</scope>
    <source>
        <strain evidence="4">Airmid</strain>
    </source>
</reference>
<dbReference type="OrthoDB" id="10586398at2759"/>
<sequence length="197" mass="23240">MNQLYPQLLLFVILMFQIGDCFVINNNRGKSFDQESMKRNDTINNNRHNDDLDLIKDFDNEFTLDSNDGHNKFTNANDLIVLIAKPFQLSSSSSMDKKSKIMMPIIIEATRDLNNKNQIKWNVVNNNYPRYYYNHQSNQNNNNNQRQSSSSSLNNNQNHNNELIPPLSTRRGRFWSPQQAKLAKFKFLNFRKRFFPI</sequence>
<dbReference type="RefSeq" id="XP_027203404.1">
    <property type="nucleotide sequence ID" value="XM_027347603.1"/>
</dbReference>
<accession>A0A6P6YF53</accession>
<evidence type="ECO:0000256" key="2">
    <source>
        <dbReference type="SAM" id="SignalP"/>
    </source>
</evidence>
<keyword evidence="3" id="KW-1185">Reference proteome</keyword>
<keyword evidence="2" id="KW-0732">Signal</keyword>
<dbReference type="InParanoid" id="A0A6P6YF53"/>
<protein>
    <submittedName>
        <fullName evidence="4">FNIP repeat-containing protein DDB_G0290617-like</fullName>
    </submittedName>
</protein>
<dbReference type="AlphaFoldDB" id="A0A6P6YF53"/>
<feature type="compositionally biased region" description="Low complexity" evidence="1">
    <location>
        <begin position="134"/>
        <end position="161"/>
    </location>
</feature>
<evidence type="ECO:0000313" key="4">
    <source>
        <dbReference type="RefSeq" id="XP_027203404.1"/>
    </source>
</evidence>
<feature type="signal peptide" evidence="2">
    <location>
        <begin position="1"/>
        <end position="21"/>
    </location>
</feature>
<evidence type="ECO:0000256" key="1">
    <source>
        <dbReference type="SAM" id="MobiDB-lite"/>
    </source>
</evidence>
<dbReference type="KEGG" id="dpte:113797250"/>